<feature type="compositionally biased region" description="Polar residues" evidence="5">
    <location>
        <begin position="137"/>
        <end position="148"/>
    </location>
</feature>
<name>H2Y2G7_CIOIN</name>
<dbReference type="InterPro" id="IPR003439">
    <property type="entry name" value="ABC_transporter-like_ATP-bd"/>
</dbReference>
<evidence type="ECO:0000259" key="6">
    <source>
        <dbReference type="Pfam" id="PF00005"/>
    </source>
</evidence>
<feature type="region of interest" description="Disordered" evidence="5">
    <location>
        <begin position="1"/>
        <end position="20"/>
    </location>
</feature>
<keyword evidence="8" id="KW-1185">Reference proteome</keyword>
<accession>H2Y2G7</accession>
<dbReference type="AlphaFoldDB" id="H2Y2G7"/>
<reference evidence="8" key="1">
    <citation type="journal article" date="2002" name="Science">
        <title>The draft genome of Ciona intestinalis: insights into chordate and vertebrate origins.</title>
        <authorList>
            <person name="Dehal P."/>
            <person name="Satou Y."/>
            <person name="Campbell R.K."/>
            <person name="Chapman J."/>
            <person name="Degnan B."/>
            <person name="De Tomaso A."/>
            <person name="Davidson B."/>
            <person name="Di Gregorio A."/>
            <person name="Gelpke M."/>
            <person name="Goodstein D.M."/>
            <person name="Harafuji N."/>
            <person name="Hastings K.E."/>
            <person name="Ho I."/>
            <person name="Hotta K."/>
            <person name="Huang W."/>
            <person name="Kawashima T."/>
            <person name="Lemaire P."/>
            <person name="Martinez D."/>
            <person name="Meinertzhagen I.A."/>
            <person name="Necula S."/>
            <person name="Nonaka M."/>
            <person name="Putnam N."/>
            <person name="Rash S."/>
            <person name="Saiga H."/>
            <person name="Satake M."/>
            <person name="Terry A."/>
            <person name="Yamada L."/>
            <person name="Wang H.G."/>
            <person name="Awazu S."/>
            <person name="Azumi K."/>
            <person name="Boore J."/>
            <person name="Branno M."/>
            <person name="Chin-Bow S."/>
            <person name="DeSantis R."/>
            <person name="Doyle S."/>
            <person name="Francino P."/>
            <person name="Keys D.N."/>
            <person name="Haga S."/>
            <person name="Hayashi H."/>
            <person name="Hino K."/>
            <person name="Imai K.S."/>
            <person name="Inaba K."/>
            <person name="Kano S."/>
            <person name="Kobayashi K."/>
            <person name="Kobayashi M."/>
            <person name="Lee B.I."/>
            <person name="Makabe K.W."/>
            <person name="Manohar C."/>
            <person name="Matassi G."/>
            <person name="Medina M."/>
            <person name="Mochizuki Y."/>
            <person name="Mount S."/>
            <person name="Morishita T."/>
            <person name="Miura S."/>
            <person name="Nakayama A."/>
            <person name="Nishizaka S."/>
            <person name="Nomoto H."/>
            <person name="Ohta F."/>
            <person name="Oishi K."/>
            <person name="Rigoutsos I."/>
            <person name="Sano M."/>
            <person name="Sasaki A."/>
            <person name="Sasakura Y."/>
            <person name="Shoguchi E."/>
            <person name="Shin-i T."/>
            <person name="Spagnuolo A."/>
            <person name="Stainier D."/>
            <person name="Suzuki M.M."/>
            <person name="Tassy O."/>
            <person name="Takatori N."/>
            <person name="Tokuoka M."/>
            <person name="Yagi K."/>
            <person name="Yoshizaki F."/>
            <person name="Wada S."/>
            <person name="Zhang C."/>
            <person name="Hyatt P.D."/>
            <person name="Larimer F."/>
            <person name="Detter C."/>
            <person name="Doggett N."/>
            <person name="Glavina T."/>
            <person name="Hawkins T."/>
            <person name="Richardson P."/>
            <person name="Lucas S."/>
            <person name="Kohara Y."/>
            <person name="Levine M."/>
            <person name="Satoh N."/>
            <person name="Rokhsar D.S."/>
        </authorList>
    </citation>
    <scope>NUCLEOTIDE SEQUENCE [LARGE SCALE GENOMIC DNA]</scope>
</reference>
<evidence type="ECO:0000313" key="7">
    <source>
        <dbReference type="Ensembl" id="ENSCINP00000036102.1"/>
    </source>
</evidence>
<sequence>ALPDSYQTETGEKGTQLSGGQKQRVAIARALVRNPKVLLLDEATSALDTESEYLVQEALERSKSHRTVLLIAHRLSTVERADRIVVIVKGKVEEVGSHNELMAKKGTYYNLVYRQLHNVSQKTGDESSDKAVDNEGVTETLQPSRRTNSWIRHRSISRDSSSTTSSSSVGSPVFGV</sequence>
<dbReference type="GO" id="GO:0005524">
    <property type="term" value="F:ATP binding"/>
    <property type="evidence" value="ECO:0007669"/>
    <property type="project" value="InterPro"/>
</dbReference>
<keyword evidence="3" id="KW-1133">Transmembrane helix</keyword>
<reference evidence="7" key="2">
    <citation type="journal article" date="2008" name="Genome Biol.">
        <title>Improved genome assembly and evidence-based global gene model set for the chordate Ciona intestinalis: new insight into intron and operon populations.</title>
        <authorList>
            <person name="Satou Y."/>
            <person name="Mineta K."/>
            <person name="Ogasawara M."/>
            <person name="Sasakura Y."/>
            <person name="Shoguchi E."/>
            <person name="Ueno K."/>
            <person name="Yamada L."/>
            <person name="Matsumoto J."/>
            <person name="Wasserscheid J."/>
            <person name="Dewar K."/>
            <person name="Wiley G.B."/>
            <person name="Macmil S.L."/>
            <person name="Roe B.A."/>
            <person name="Zeller R.W."/>
            <person name="Hastings K.E."/>
            <person name="Lemaire P."/>
            <person name="Lindquist E."/>
            <person name="Endo T."/>
            <person name="Hotta K."/>
            <person name="Inaba K."/>
        </authorList>
    </citation>
    <scope>NUCLEOTIDE SEQUENCE [LARGE SCALE GENOMIC DNA]</scope>
    <source>
        <strain evidence="7">wild type</strain>
    </source>
</reference>
<reference evidence="7" key="4">
    <citation type="submission" date="2025-09" db="UniProtKB">
        <authorList>
            <consortium name="Ensembl"/>
        </authorList>
    </citation>
    <scope>IDENTIFICATION</scope>
</reference>
<dbReference type="EMBL" id="EAAA01000984">
    <property type="status" value="NOT_ANNOTATED_CDS"/>
    <property type="molecule type" value="Genomic_DNA"/>
</dbReference>
<dbReference type="Proteomes" id="UP000008144">
    <property type="component" value="Chromosome 12"/>
</dbReference>
<proteinExistence type="predicted"/>
<dbReference type="STRING" id="7719.ENSCINP00000036102"/>
<evidence type="ECO:0000313" key="8">
    <source>
        <dbReference type="Proteomes" id="UP000008144"/>
    </source>
</evidence>
<feature type="compositionally biased region" description="Low complexity" evidence="5">
    <location>
        <begin position="158"/>
        <end position="176"/>
    </location>
</feature>
<dbReference type="SUPFAM" id="SSF52540">
    <property type="entry name" value="P-loop containing nucleoside triphosphate hydrolases"/>
    <property type="match status" value="1"/>
</dbReference>
<dbReference type="OMA" id="WIRHRSI"/>
<dbReference type="GO" id="GO:0016020">
    <property type="term" value="C:membrane"/>
    <property type="evidence" value="ECO:0007669"/>
    <property type="project" value="UniProtKB-SubCell"/>
</dbReference>
<evidence type="ECO:0000256" key="5">
    <source>
        <dbReference type="SAM" id="MobiDB-lite"/>
    </source>
</evidence>
<dbReference type="InterPro" id="IPR027417">
    <property type="entry name" value="P-loop_NTPase"/>
</dbReference>
<comment type="subcellular location">
    <subcellularLocation>
        <location evidence="1">Membrane</location>
        <topology evidence="1">Multi-pass membrane protein</topology>
    </subcellularLocation>
</comment>
<dbReference type="GeneTree" id="ENSGT00940000155431"/>
<dbReference type="InterPro" id="IPR036640">
    <property type="entry name" value="ABC1_TM_sf"/>
</dbReference>
<evidence type="ECO:0000256" key="1">
    <source>
        <dbReference type="ARBA" id="ARBA00004141"/>
    </source>
</evidence>
<dbReference type="InterPro" id="IPR039421">
    <property type="entry name" value="Type_1_exporter"/>
</dbReference>
<dbReference type="PANTHER" id="PTHR43394:SF19">
    <property type="entry name" value="ABC TRANSPORTER B FAMILY"/>
    <property type="match status" value="1"/>
</dbReference>
<feature type="region of interest" description="Disordered" evidence="5">
    <location>
        <begin position="120"/>
        <end position="176"/>
    </location>
</feature>
<dbReference type="PANTHER" id="PTHR43394">
    <property type="entry name" value="ATP-DEPENDENT PERMEASE MDL1, MITOCHONDRIAL"/>
    <property type="match status" value="1"/>
</dbReference>
<dbReference type="InParanoid" id="H2Y2G7"/>
<keyword evidence="4" id="KW-0472">Membrane</keyword>
<feature type="domain" description="ABC transporter" evidence="6">
    <location>
        <begin position="7"/>
        <end position="45"/>
    </location>
</feature>
<feature type="compositionally biased region" description="Basic and acidic residues" evidence="5">
    <location>
        <begin position="123"/>
        <end position="133"/>
    </location>
</feature>
<dbReference type="Gene3D" id="3.40.50.300">
    <property type="entry name" value="P-loop containing nucleotide triphosphate hydrolases"/>
    <property type="match status" value="1"/>
</dbReference>
<protein>
    <recommendedName>
        <fullName evidence="6">ABC transporter domain-containing protein</fullName>
    </recommendedName>
</protein>
<dbReference type="Pfam" id="PF00005">
    <property type="entry name" value="ABC_tran"/>
    <property type="match status" value="1"/>
</dbReference>
<evidence type="ECO:0000256" key="4">
    <source>
        <dbReference type="ARBA" id="ARBA00023136"/>
    </source>
</evidence>
<evidence type="ECO:0000256" key="2">
    <source>
        <dbReference type="ARBA" id="ARBA00022692"/>
    </source>
</evidence>
<reference evidence="7" key="3">
    <citation type="submission" date="2025-08" db="UniProtKB">
        <authorList>
            <consortium name="Ensembl"/>
        </authorList>
    </citation>
    <scope>IDENTIFICATION</scope>
</reference>
<dbReference type="Gene3D" id="1.20.1560.10">
    <property type="entry name" value="ABC transporter type 1, transmembrane domain"/>
    <property type="match status" value="1"/>
</dbReference>
<keyword evidence="2" id="KW-0812">Transmembrane</keyword>
<evidence type="ECO:0000256" key="3">
    <source>
        <dbReference type="ARBA" id="ARBA00022989"/>
    </source>
</evidence>
<organism evidence="7 8">
    <name type="scientific">Ciona intestinalis</name>
    <name type="common">Transparent sea squirt</name>
    <name type="synonym">Ascidia intestinalis</name>
    <dbReference type="NCBI Taxonomy" id="7719"/>
    <lineage>
        <taxon>Eukaryota</taxon>
        <taxon>Metazoa</taxon>
        <taxon>Chordata</taxon>
        <taxon>Tunicata</taxon>
        <taxon>Ascidiacea</taxon>
        <taxon>Phlebobranchia</taxon>
        <taxon>Cionidae</taxon>
        <taxon>Ciona</taxon>
    </lineage>
</organism>
<dbReference type="GO" id="GO:0016887">
    <property type="term" value="F:ATP hydrolysis activity"/>
    <property type="evidence" value="ECO:0007669"/>
    <property type="project" value="InterPro"/>
</dbReference>
<dbReference type="HOGENOM" id="CLU_1528516_0_0_1"/>
<dbReference type="Ensembl" id="ENSCINT00000033166.1">
    <property type="protein sequence ID" value="ENSCINP00000036102.1"/>
    <property type="gene ID" value="ENSCING00000020903.1"/>
</dbReference>